<dbReference type="RefSeq" id="WP_202831114.1">
    <property type="nucleotide sequence ID" value="NZ_JAETWB010000002.1"/>
</dbReference>
<name>A0ABS1TZV1_9PROT</name>
<keyword evidence="2" id="KW-1185">Reference proteome</keyword>
<dbReference type="InterPro" id="IPR010869">
    <property type="entry name" value="DUF1501"/>
</dbReference>
<dbReference type="PROSITE" id="PS51318">
    <property type="entry name" value="TAT"/>
    <property type="match status" value="1"/>
</dbReference>
<sequence length="409" mass="42325">MPILLGRRHLLRAGLGAAALPGLRSLAFADQGGADQRGAPLLVLVNLRGGMDGLHALSPADDADFVDQRAESLRNPSAGPQAGLRLDASATVDFRLHREAAPLAEIWQDRRMAIWPAAGVPQATRSHFEAQAMMGLGQGLRAERGGGTGWLAAWAAGAAPAGADVAALSAQGGLAPELMGGQHSLAIAGLGDGLSSPGGAFGDAMLEALYRRGHGPAAAAGQEALAGLRSIDRLLPRDAEGKLLAYAPAAGVDYGPGREFGRALAVVAQTAKLNPALIAATADLGGWDTHEAQPGRFADRMRVLARGLGAFDADMAGLPRRWTVLVASEFGRRLRSNRSNGTDHGRAGVILAFGRGFGLGRRFGDWPGLTPDALDEGVDLRVATDYRAVFRTVIADLAPGAPPPPFARS</sequence>
<evidence type="ECO:0000313" key="1">
    <source>
        <dbReference type="EMBL" id="MBL6077960.1"/>
    </source>
</evidence>
<protein>
    <submittedName>
        <fullName evidence="1">DUF1501 domain-containing protein</fullName>
    </submittedName>
</protein>
<organism evidence="1 2">
    <name type="scientific">Belnapia arida</name>
    <dbReference type="NCBI Taxonomy" id="2804533"/>
    <lineage>
        <taxon>Bacteria</taxon>
        <taxon>Pseudomonadati</taxon>
        <taxon>Pseudomonadota</taxon>
        <taxon>Alphaproteobacteria</taxon>
        <taxon>Acetobacterales</taxon>
        <taxon>Roseomonadaceae</taxon>
        <taxon>Belnapia</taxon>
    </lineage>
</organism>
<gene>
    <name evidence="1" type="ORF">JMJ56_08085</name>
</gene>
<dbReference type="EMBL" id="JAETWB010000002">
    <property type="protein sequence ID" value="MBL6077960.1"/>
    <property type="molecule type" value="Genomic_DNA"/>
</dbReference>
<comment type="caution">
    <text evidence="1">The sequence shown here is derived from an EMBL/GenBank/DDBJ whole genome shotgun (WGS) entry which is preliminary data.</text>
</comment>
<proteinExistence type="predicted"/>
<evidence type="ECO:0000313" key="2">
    <source>
        <dbReference type="Proteomes" id="UP000660885"/>
    </source>
</evidence>
<dbReference type="Proteomes" id="UP000660885">
    <property type="component" value="Unassembled WGS sequence"/>
</dbReference>
<dbReference type="InterPro" id="IPR006311">
    <property type="entry name" value="TAT_signal"/>
</dbReference>
<dbReference type="PANTHER" id="PTHR43737">
    <property type="entry name" value="BLL7424 PROTEIN"/>
    <property type="match status" value="1"/>
</dbReference>
<reference evidence="1 2" key="1">
    <citation type="submission" date="2021-01" db="EMBL/GenBank/DDBJ databases">
        <title>Belnapia mucosa sp. nov. and Belnapia arida sp. nov., isolated from the Tabernas Desert (Almeria, Spain).</title>
        <authorList>
            <person name="Molina-Menor E."/>
            <person name="Vidal-Verdu A."/>
            <person name="Calonge A."/>
            <person name="Satari L."/>
            <person name="Pereto J."/>
            <person name="Porcar M."/>
        </authorList>
    </citation>
    <scope>NUCLEOTIDE SEQUENCE [LARGE SCALE GENOMIC DNA]</scope>
    <source>
        <strain evidence="1 2">T18</strain>
    </source>
</reference>
<dbReference type="Pfam" id="PF07394">
    <property type="entry name" value="DUF1501"/>
    <property type="match status" value="1"/>
</dbReference>
<dbReference type="PANTHER" id="PTHR43737:SF1">
    <property type="entry name" value="DUF1501 DOMAIN-CONTAINING PROTEIN"/>
    <property type="match status" value="1"/>
</dbReference>
<accession>A0ABS1TZV1</accession>